<name>A0A426XM60_ENSVE</name>
<proteinExistence type="predicted"/>
<dbReference type="EMBL" id="AMZH03019316">
    <property type="protein sequence ID" value="RRT40520.1"/>
    <property type="molecule type" value="Genomic_DNA"/>
</dbReference>
<evidence type="ECO:0000313" key="1">
    <source>
        <dbReference type="EMBL" id="RRT40520.1"/>
    </source>
</evidence>
<dbReference type="AlphaFoldDB" id="A0A426XM60"/>
<sequence length="83" mass="8653">MGRLPIGTATHGQATCRVNRLRPGPLQGRLHVAKAASKGDRTWPGHKRKPLAAGAIVCGPIMGAHLLETRVAVAYVGAMAVAH</sequence>
<protein>
    <submittedName>
        <fullName evidence="1">Uncharacterized protein</fullName>
    </submittedName>
</protein>
<reference evidence="1 2" key="1">
    <citation type="journal article" date="2014" name="Agronomy (Basel)">
        <title>A Draft Genome Sequence for Ensete ventricosum, the Drought-Tolerant Tree Against Hunger.</title>
        <authorList>
            <person name="Harrison J."/>
            <person name="Moore K.A."/>
            <person name="Paszkiewicz K."/>
            <person name="Jones T."/>
            <person name="Grant M."/>
            <person name="Ambacheew D."/>
            <person name="Muzemil S."/>
            <person name="Studholme D.J."/>
        </authorList>
    </citation>
    <scope>NUCLEOTIDE SEQUENCE [LARGE SCALE GENOMIC DNA]</scope>
</reference>
<dbReference type="Proteomes" id="UP000287651">
    <property type="component" value="Unassembled WGS sequence"/>
</dbReference>
<comment type="caution">
    <text evidence="1">The sequence shown here is derived from an EMBL/GenBank/DDBJ whole genome shotgun (WGS) entry which is preliminary data.</text>
</comment>
<accession>A0A426XM60</accession>
<evidence type="ECO:0000313" key="2">
    <source>
        <dbReference type="Proteomes" id="UP000287651"/>
    </source>
</evidence>
<gene>
    <name evidence="1" type="ORF">B296_00028246</name>
</gene>
<organism evidence="1 2">
    <name type="scientific">Ensete ventricosum</name>
    <name type="common">Abyssinian banana</name>
    <name type="synonym">Musa ensete</name>
    <dbReference type="NCBI Taxonomy" id="4639"/>
    <lineage>
        <taxon>Eukaryota</taxon>
        <taxon>Viridiplantae</taxon>
        <taxon>Streptophyta</taxon>
        <taxon>Embryophyta</taxon>
        <taxon>Tracheophyta</taxon>
        <taxon>Spermatophyta</taxon>
        <taxon>Magnoliopsida</taxon>
        <taxon>Liliopsida</taxon>
        <taxon>Zingiberales</taxon>
        <taxon>Musaceae</taxon>
        <taxon>Ensete</taxon>
    </lineage>
</organism>